<evidence type="ECO:0000313" key="1">
    <source>
        <dbReference type="EMBL" id="KAF9646722.1"/>
    </source>
</evidence>
<evidence type="ECO:0000313" key="2">
    <source>
        <dbReference type="Proteomes" id="UP000886501"/>
    </source>
</evidence>
<gene>
    <name evidence="1" type="ORF">BDM02DRAFT_3188561</name>
</gene>
<reference evidence="1" key="1">
    <citation type="submission" date="2019-10" db="EMBL/GenBank/DDBJ databases">
        <authorList>
            <consortium name="DOE Joint Genome Institute"/>
            <person name="Kuo A."/>
            <person name="Miyauchi S."/>
            <person name="Kiss E."/>
            <person name="Drula E."/>
            <person name="Kohler A."/>
            <person name="Sanchez-Garcia M."/>
            <person name="Andreopoulos B."/>
            <person name="Barry K.W."/>
            <person name="Bonito G."/>
            <person name="Buee M."/>
            <person name="Carver A."/>
            <person name="Chen C."/>
            <person name="Cichocki N."/>
            <person name="Clum A."/>
            <person name="Culley D."/>
            <person name="Crous P.W."/>
            <person name="Fauchery L."/>
            <person name="Girlanda M."/>
            <person name="Hayes R."/>
            <person name="Keri Z."/>
            <person name="Labutti K."/>
            <person name="Lipzen A."/>
            <person name="Lombard V."/>
            <person name="Magnuson J."/>
            <person name="Maillard F."/>
            <person name="Morin E."/>
            <person name="Murat C."/>
            <person name="Nolan M."/>
            <person name="Ohm R."/>
            <person name="Pangilinan J."/>
            <person name="Pereira M."/>
            <person name="Perotto S."/>
            <person name="Peter M."/>
            <person name="Riley R."/>
            <person name="Sitrit Y."/>
            <person name="Stielow B."/>
            <person name="Szollosi G."/>
            <person name="Zifcakova L."/>
            <person name="Stursova M."/>
            <person name="Spatafora J.W."/>
            <person name="Tedersoo L."/>
            <person name="Vaario L.-M."/>
            <person name="Yamada A."/>
            <person name="Yan M."/>
            <person name="Wang P."/>
            <person name="Xu J."/>
            <person name="Bruns T."/>
            <person name="Baldrian P."/>
            <person name="Vilgalys R."/>
            <person name="Henrissat B."/>
            <person name="Grigoriev I.V."/>
            <person name="Hibbett D."/>
            <person name="Nagy L.G."/>
            <person name="Martin F.M."/>
        </authorList>
    </citation>
    <scope>NUCLEOTIDE SEQUENCE</scope>
    <source>
        <strain evidence="1">P2</strain>
    </source>
</reference>
<reference evidence="1" key="2">
    <citation type="journal article" date="2020" name="Nat. Commun.">
        <title>Large-scale genome sequencing of mycorrhizal fungi provides insights into the early evolution of symbiotic traits.</title>
        <authorList>
            <person name="Miyauchi S."/>
            <person name="Kiss E."/>
            <person name="Kuo A."/>
            <person name="Drula E."/>
            <person name="Kohler A."/>
            <person name="Sanchez-Garcia M."/>
            <person name="Morin E."/>
            <person name="Andreopoulos B."/>
            <person name="Barry K.W."/>
            <person name="Bonito G."/>
            <person name="Buee M."/>
            <person name="Carver A."/>
            <person name="Chen C."/>
            <person name="Cichocki N."/>
            <person name="Clum A."/>
            <person name="Culley D."/>
            <person name="Crous P.W."/>
            <person name="Fauchery L."/>
            <person name="Girlanda M."/>
            <person name="Hayes R.D."/>
            <person name="Keri Z."/>
            <person name="LaButti K."/>
            <person name="Lipzen A."/>
            <person name="Lombard V."/>
            <person name="Magnuson J."/>
            <person name="Maillard F."/>
            <person name="Murat C."/>
            <person name="Nolan M."/>
            <person name="Ohm R.A."/>
            <person name="Pangilinan J."/>
            <person name="Pereira M.F."/>
            <person name="Perotto S."/>
            <person name="Peter M."/>
            <person name="Pfister S."/>
            <person name="Riley R."/>
            <person name="Sitrit Y."/>
            <person name="Stielow J.B."/>
            <person name="Szollosi G."/>
            <person name="Zifcakova L."/>
            <person name="Stursova M."/>
            <person name="Spatafora J.W."/>
            <person name="Tedersoo L."/>
            <person name="Vaario L.M."/>
            <person name="Yamada A."/>
            <person name="Yan M."/>
            <person name="Wang P."/>
            <person name="Xu J."/>
            <person name="Bruns T."/>
            <person name="Baldrian P."/>
            <person name="Vilgalys R."/>
            <person name="Dunand C."/>
            <person name="Henrissat B."/>
            <person name="Grigoriev I.V."/>
            <person name="Hibbett D."/>
            <person name="Nagy L.G."/>
            <person name="Martin F.M."/>
        </authorList>
    </citation>
    <scope>NUCLEOTIDE SEQUENCE</scope>
    <source>
        <strain evidence="1">P2</strain>
    </source>
</reference>
<dbReference type="EMBL" id="MU118050">
    <property type="protein sequence ID" value="KAF9646722.1"/>
    <property type="molecule type" value="Genomic_DNA"/>
</dbReference>
<name>A0ACB6ZAV3_THEGA</name>
<accession>A0ACB6ZAV3</accession>
<organism evidence="1 2">
    <name type="scientific">Thelephora ganbajun</name>
    <name type="common">Ganba fungus</name>
    <dbReference type="NCBI Taxonomy" id="370292"/>
    <lineage>
        <taxon>Eukaryota</taxon>
        <taxon>Fungi</taxon>
        <taxon>Dikarya</taxon>
        <taxon>Basidiomycota</taxon>
        <taxon>Agaricomycotina</taxon>
        <taxon>Agaricomycetes</taxon>
        <taxon>Thelephorales</taxon>
        <taxon>Thelephoraceae</taxon>
        <taxon>Thelephora</taxon>
    </lineage>
</organism>
<protein>
    <submittedName>
        <fullName evidence="1">Uncharacterized protein</fullName>
    </submittedName>
</protein>
<proteinExistence type="predicted"/>
<comment type="caution">
    <text evidence="1">The sequence shown here is derived from an EMBL/GenBank/DDBJ whole genome shotgun (WGS) entry which is preliminary data.</text>
</comment>
<dbReference type="Proteomes" id="UP000886501">
    <property type="component" value="Unassembled WGS sequence"/>
</dbReference>
<sequence length="78" mass="8988">MEPIHHTENVSTLWDVRQSSPIILHTGPVSFAGRVRILYNLRQLFAIVFFLLIVFKPDSFGLLLESGRPPLRWQMAVN</sequence>
<keyword evidence="2" id="KW-1185">Reference proteome</keyword>